<evidence type="ECO:0000256" key="2">
    <source>
        <dbReference type="ARBA" id="ARBA00023002"/>
    </source>
</evidence>
<dbReference type="InterPro" id="IPR050316">
    <property type="entry name" value="Tyrosinase/Hemocyanin"/>
</dbReference>
<evidence type="ECO:0000259" key="4">
    <source>
        <dbReference type="PROSITE" id="PS00497"/>
    </source>
</evidence>
<dbReference type="EMBL" id="MU157847">
    <property type="protein sequence ID" value="KAF9529259.1"/>
    <property type="molecule type" value="Genomic_DNA"/>
</dbReference>
<feature type="signal peptide" evidence="3">
    <location>
        <begin position="1"/>
        <end position="20"/>
    </location>
</feature>
<keyword evidence="7" id="KW-1185">Reference proteome</keyword>
<dbReference type="Gene3D" id="1.10.1280.10">
    <property type="entry name" value="Di-copper center containing domain from catechol oxidase"/>
    <property type="match status" value="1"/>
</dbReference>
<accession>A0A9P6EHV7</accession>
<evidence type="ECO:0000256" key="1">
    <source>
        <dbReference type="ARBA" id="ARBA00022723"/>
    </source>
</evidence>
<feature type="domain" description="Tyrosinase copper-binding" evidence="5">
    <location>
        <begin position="312"/>
        <end position="323"/>
    </location>
</feature>
<sequence length="390" mass="42724">MRFSYLLVVVVHLLLSFSSATLFEKRTSASYDGQADALAAQGLKNLVDYTASHGFPSQKCNLTTAAVRREWGALSIDERKNYTAAVNCLAKKAARTPSSVASGARNRYDDFVVTHIIQTPSVHGTGNFLAWHRYFVWAYEQALRNECGYTGYQPYWNWGKYVDDPISSPIFDGSDASMSGNGVHVAHETTCVAPGFCLPAGNGGGCISSGPFKDFKVNLGPVFGAYSDVKPNPQSSGLGYNPRCIRRDISAYAAKSVTDAITVDLIKNNPDPYWFITNMQGDFPRNYLGIHAGGHAIFTGDPGGDIFVSLGDPVFWLHHSMIDRVWWTWQNLDIPNRQYSISGGTSMFDFQHTSPNATLDDAIDLGVNGDPITNRDAMSTIAGPFCYIYA</sequence>
<gene>
    <name evidence="6" type="ORF">CPB83DRAFT_875631</name>
</gene>
<keyword evidence="1" id="KW-0479">Metal-binding</keyword>
<dbReference type="PROSITE" id="PS00497">
    <property type="entry name" value="TYROSINASE_1"/>
    <property type="match status" value="1"/>
</dbReference>
<proteinExistence type="predicted"/>
<feature type="domain" description="Tyrosinase copper-binding" evidence="4">
    <location>
        <begin position="123"/>
        <end position="140"/>
    </location>
</feature>
<organism evidence="6 7">
    <name type="scientific">Crepidotus variabilis</name>
    <dbReference type="NCBI Taxonomy" id="179855"/>
    <lineage>
        <taxon>Eukaryota</taxon>
        <taxon>Fungi</taxon>
        <taxon>Dikarya</taxon>
        <taxon>Basidiomycota</taxon>
        <taxon>Agaricomycotina</taxon>
        <taxon>Agaricomycetes</taxon>
        <taxon>Agaricomycetidae</taxon>
        <taxon>Agaricales</taxon>
        <taxon>Agaricineae</taxon>
        <taxon>Crepidotaceae</taxon>
        <taxon>Crepidotus</taxon>
    </lineage>
</organism>
<evidence type="ECO:0000259" key="5">
    <source>
        <dbReference type="PROSITE" id="PS00498"/>
    </source>
</evidence>
<dbReference type="Proteomes" id="UP000807306">
    <property type="component" value="Unassembled WGS sequence"/>
</dbReference>
<dbReference type="PRINTS" id="PR00092">
    <property type="entry name" value="TYROSINASE"/>
</dbReference>
<evidence type="ECO:0000313" key="7">
    <source>
        <dbReference type="Proteomes" id="UP000807306"/>
    </source>
</evidence>
<dbReference type="PANTHER" id="PTHR11474">
    <property type="entry name" value="TYROSINASE FAMILY MEMBER"/>
    <property type="match status" value="1"/>
</dbReference>
<dbReference type="GO" id="GO:0016491">
    <property type="term" value="F:oxidoreductase activity"/>
    <property type="evidence" value="ECO:0007669"/>
    <property type="project" value="UniProtKB-KW"/>
</dbReference>
<reference evidence="6" key="1">
    <citation type="submission" date="2020-11" db="EMBL/GenBank/DDBJ databases">
        <authorList>
            <consortium name="DOE Joint Genome Institute"/>
            <person name="Ahrendt S."/>
            <person name="Riley R."/>
            <person name="Andreopoulos W."/>
            <person name="Labutti K."/>
            <person name="Pangilinan J."/>
            <person name="Ruiz-Duenas F.J."/>
            <person name="Barrasa J.M."/>
            <person name="Sanchez-Garcia M."/>
            <person name="Camarero S."/>
            <person name="Miyauchi S."/>
            <person name="Serrano A."/>
            <person name="Linde D."/>
            <person name="Babiker R."/>
            <person name="Drula E."/>
            <person name="Ayuso-Fernandez I."/>
            <person name="Pacheco R."/>
            <person name="Padilla G."/>
            <person name="Ferreira P."/>
            <person name="Barriuso J."/>
            <person name="Kellner H."/>
            <person name="Castanera R."/>
            <person name="Alfaro M."/>
            <person name="Ramirez L."/>
            <person name="Pisabarro A.G."/>
            <person name="Kuo A."/>
            <person name="Tritt A."/>
            <person name="Lipzen A."/>
            <person name="He G."/>
            <person name="Yan M."/>
            <person name="Ng V."/>
            <person name="Cullen D."/>
            <person name="Martin F."/>
            <person name="Rosso M.-N."/>
            <person name="Henrissat B."/>
            <person name="Hibbett D."/>
            <person name="Martinez A.T."/>
            <person name="Grigoriev I.V."/>
        </authorList>
    </citation>
    <scope>NUCLEOTIDE SEQUENCE</scope>
    <source>
        <strain evidence="6">CBS 506.95</strain>
    </source>
</reference>
<name>A0A9P6EHV7_9AGAR</name>
<dbReference type="InterPro" id="IPR002227">
    <property type="entry name" value="Tyrosinase_Cu-bd"/>
</dbReference>
<dbReference type="PANTHER" id="PTHR11474:SF125">
    <property type="entry name" value="N-ACETYL-6-HYDROXYTRYPTOPHAN OXIDASE IVOB-RELATED"/>
    <property type="match status" value="1"/>
</dbReference>
<dbReference type="AlphaFoldDB" id="A0A9P6EHV7"/>
<dbReference type="GO" id="GO:0046872">
    <property type="term" value="F:metal ion binding"/>
    <property type="evidence" value="ECO:0007669"/>
    <property type="project" value="UniProtKB-KW"/>
</dbReference>
<dbReference type="PROSITE" id="PS00498">
    <property type="entry name" value="TYROSINASE_2"/>
    <property type="match status" value="1"/>
</dbReference>
<protein>
    <submittedName>
        <fullName evidence="6">Tyrosinase</fullName>
    </submittedName>
</protein>
<evidence type="ECO:0000313" key="6">
    <source>
        <dbReference type="EMBL" id="KAF9529259.1"/>
    </source>
</evidence>
<feature type="chain" id="PRO_5040231037" evidence="3">
    <location>
        <begin position="21"/>
        <end position="390"/>
    </location>
</feature>
<dbReference type="InterPro" id="IPR008922">
    <property type="entry name" value="Di-copper_centre_dom_sf"/>
</dbReference>
<dbReference type="SUPFAM" id="SSF48056">
    <property type="entry name" value="Di-copper centre-containing domain"/>
    <property type="match status" value="1"/>
</dbReference>
<keyword evidence="3" id="KW-0732">Signal</keyword>
<dbReference type="OrthoDB" id="6132182at2759"/>
<dbReference type="Pfam" id="PF00264">
    <property type="entry name" value="Tyrosinase"/>
    <property type="match status" value="1"/>
</dbReference>
<keyword evidence="2" id="KW-0560">Oxidoreductase</keyword>
<comment type="caution">
    <text evidence="6">The sequence shown here is derived from an EMBL/GenBank/DDBJ whole genome shotgun (WGS) entry which is preliminary data.</text>
</comment>
<evidence type="ECO:0000256" key="3">
    <source>
        <dbReference type="SAM" id="SignalP"/>
    </source>
</evidence>